<dbReference type="GO" id="GO:0015074">
    <property type="term" value="P:DNA integration"/>
    <property type="evidence" value="ECO:0007669"/>
    <property type="project" value="InterPro"/>
</dbReference>
<name>A0A2P7RSE4_9HYPH</name>
<dbReference type="SUPFAM" id="SSF56349">
    <property type="entry name" value="DNA breaking-rejoining enzymes"/>
    <property type="match status" value="1"/>
</dbReference>
<organism evidence="2 3">
    <name type="scientific">Pseudaminobacter soli</name>
    <name type="common">ex Li et al. 2025</name>
    <dbReference type="NCBI Taxonomy" id="1295366"/>
    <lineage>
        <taxon>Bacteria</taxon>
        <taxon>Pseudomonadati</taxon>
        <taxon>Pseudomonadota</taxon>
        <taxon>Alphaproteobacteria</taxon>
        <taxon>Hyphomicrobiales</taxon>
        <taxon>Phyllobacteriaceae</taxon>
        <taxon>Pseudaminobacter</taxon>
    </lineage>
</organism>
<dbReference type="RefSeq" id="WP_106727371.1">
    <property type="nucleotide sequence ID" value="NZ_PXYL01000031.1"/>
</dbReference>
<evidence type="ECO:0000313" key="3">
    <source>
        <dbReference type="Proteomes" id="UP000240653"/>
    </source>
</evidence>
<dbReference type="GO" id="GO:0003677">
    <property type="term" value="F:DNA binding"/>
    <property type="evidence" value="ECO:0007669"/>
    <property type="project" value="InterPro"/>
</dbReference>
<evidence type="ECO:0000313" key="2">
    <source>
        <dbReference type="EMBL" id="PSJ53134.1"/>
    </source>
</evidence>
<evidence type="ECO:0008006" key="4">
    <source>
        <dbReference type="Google" id="ProtNLM"/>
    </source>
</evidence>
<keyword evidence="3" id="KW-1185">Reference proteome</keyword>
<keyword evidence="1" id="KW-0233">DNA recombination</keyword>
<protein>
    <recommendedName>
        <fullName evidence="4">Integrase</fullName>
    </recommendedName>
</protein>
<accession>A0A2P7RSE4</accession>
<dbReference type="GO" id="GO:0006310">
    <property type="term" value="P:DNA recombination"/>
    <property type="evidence" value="ECO:0007669"/>
    <property type="project" value="UniProtKB-KW"/>
</dbReference>
<evidence type="ECO:0000256" key="1">
    <source>
        <dbReference type="ARBA" id="ARBA00023172"/>
    </source>
</evidence>
<dbReference type="Proteomes" id="UP000240653">
    <property type="component" value="Unassembled WGS sequence"/>
</dbReference>
<dbReference type="OrthoDB" id="8237553at2"/>
<reference evidence="2 3" key="1">
    <citation type="submission" date="2018-03" db="EMBL/GenBank/DDBJ databases">
        <title>The draft genome of Mesorhizobium soli JCM 19897.</title>
        <authorList>
            <person name="Li L."/>
            <person name="Liu L."/>
            <person name="Liang L."/>
            <person name="Wang T."/>
            <person name="Zhang X."/>
        </authorList>
    </citation>
    <scope>NUCLEOTIDE SEQUENCE [LARGE SCALE GENOMIC DNA]</scope>
    <source>
        <strain evidence="2 3">JCM 19897</strain>
    </source>
</reference>
<dbReference type="InterPro" id="IPR013762">
    <property type="entry name" value="Integrase-like_cat_sf"/>
</dbReference>
<proteinExistence type="predicted"/>
<dbReference type="Gene3D" id="1.10.443.10">
    <property type="entry name" value="Intergrase catalytic core"/>
    <property type="match status" value="1"/>
</dbReference>
<sequence>MRKLGITDTGVSPNHGWRHTFKRRAARAKIEQRLRDAFCGHTPANVGSIYERPTVEDLAEAIKDFPRYPVDAPKRS</sequence>
<dbReference type="AlphaFoldDB" id="A0A2P7RSE4"/>
<comment type="caution">
    <text evidence="2">The sequence shown here is derived from an EMBL/GenBank/DDBJ whole genome shotgun (WGS) entry which is preliminary data.</text>
</comment>
<dbReference type="EMBL" id="PXYL01000031">
    <property type="protein sequence ID" value="PSJ53134.1"/>
    <property type="molecule type" value="Genomic_DNA"/>
</dbReference>
<dbReference type="InterPro" id="IPR011010">
    <property type="entry name" value="DNA_brk_join_enz"/>
</dbReference>
<gene>
    <name evidence="2" type="ORF">C7I85_28465</name>
</gene>